<dbReference type="PANTHER" id="PTHR36423:SF2">
    <property type="entry name" value="AFR070WP"/>
    <property type="match status" value="1"/>
</dbReference>
<dbReference type="EMBL" id="JAACJL010000058">
    <property type="protein sequence ID" value="KAF4611277.1"/>
    <property type="molecule type" value="Genomic_DNA"/>
</dbReference>
<accession>A0A8H4VIU8</accession>
<dbReference type="Gene3D" id="3.30.70.1240">
    <property type="entry name" value="DOPA-like domains"/>
    <property type="match status" value="1"/>
</dbReference>
<comment type="caution">
    <text evidence="2">The sequence shown here is derived from an EMBL/GenBank/DDBJ whole genome shotgun (WGS) entry which is preliminary data.</text>
</comment>
<dbReference type="SUPFAM" id="SSF143410">
    <property type="entry name" value="DOPA-like"/>
    <property type="match status" value="1"/>
</dbReference>
<dbReference type="Proteomes" id="UP000521872">
    <property type="component" value="Unassembled WGS sequence"/>
</dbReference>
<evidence type="ECO:0000313" key="3">
    <source>
        <dbReference type="Proteomes" id="UP000521872"/>
    </source>
</evidence>
<dbReference type="AlphaFoldDB" id="A0A8H4VIU8"/>
<organism evidence="2 3">
    <name type="scientific">Agrocybe pediades</name>
    <dbReference type="NCBI Taxonomy" id="84607"/>
    <lineage>
        <taxon>Eukaryota</taxon>
        <taxon>Fungi</taxon>
        <taxon>Dikarya</taxon>
        <taxon>Basidiomycota</taxon>
        <taxon>Agaricomycotina</taxon>
        <taxon>Agaricomycetes</taxon>
        <taxon>Agaricomycetidae</taxon>
        <taxon>Agaricales</taxon>
        <taxon>Agaricineae</taxon>
        <taxon>Strophariaceae</taxon>
        <taxon>Agrocybe</taxon>
    </lineage>
</organism>
<dbReference type="InterPro" id="IPR023389">
    <property type="entry name" value="DOPA-like_sf"/>
</dbReference>
<gene>
    <name evidence="2" type="ORF">D9613_007053</name>
</gene>
<dbReference type="PANTHER" id="PTHR36423">
    <property type="entry name" value="AFR070WP"/>
    <property type="match status" value="1"/>
</dbReference>
<proteinExistence type="predicted"/>
<evidence type="ECO:0000256" key="1">
    <source>
        <dbReference type="SAM" id="MobiDB-lite"/>
    </source>
</evidence>
<dbReference type="Pfam" id="PF08883">
    <property type="entry name" value="DOPA_dioxygen"/>
    <property type="match status" value="1"/>
</dbReference>
<protein>
    <submittedName>
        <fullName evidence="2">Uncharacterized protein</fullName>
    </submittedName>
</protein>
<reference evidence="2 3" key="1">
    <citation type="submission" date="2019-12" db="EMBL/GenBank/DDBJ databases">
        <authorList>
            <person name="Floudas D."/>
            <person name="Bentzer J."/>
            <person name="Ahren D."/>
            <person name="Johansson T."/>
            <person name="Persson P."/>
            <person name="Tunlid A."/>
        </authorList>
    </citation>
    <scope>NUCLEOTIDE SEQUENCE [LARGE SCALE GENOMIC DNA]</scope>
    <source>
        <strain evidence="2 3">CBS 102.39</strain>
    </source>
</reference>
<feature type="region of interest" description="Disordered" evidence="1">
    <location>
        <begin position="1"/>
        <end position="25"/>
    </location>
</feature>
<evidence type="ECO:0000313" key="2">
    <source>
        <dbReference type="EMBL" id="KAF4611277.1"/>
    </source>
</evidence>
<name>A0A8H4VIU8_9AGAR</name>
<keyword evidence="3" id="KW-1185">Reference proteome</keyword>
<sequence>MASLLAPYQDAPPLPTDLNPDGKSLKNLPADKLSDAYQHFPPPIDSSNNGFDFHSKFFLSLYYMPSNKVEAQYAKDLHERIRREFPEVVLLCIASTLAHVSQLRIYKFWDKPVGPHPTAMFEVNTFTPHQTGALFSWLTVHRGTCS</sequence>
<dbReference type="InterPro" id="IPR014980">
    <property type="entry name" value="DOPA_dioxygen"/>
</dbReference>